<sequence>MQFSILGSSSSGNAGLLLTENCKVLIDAGFSCKRLCGMLEERGIRPDEIDAIFVTHEHSDHIAGISTFSKKFGPKVFANPLTAKAIQPKLKSSPNWMLFQTGSQFEYRDLQVQSFSIPHDAHDPVGYKFTNGTGDDLFSPIKRMAWVTDLGFAPQHVSQNIQDVDTLVVESNYDSKMLEEDTRRPWALKQRISGRHGHLSNSAARQLLSSIDKPSWNRVYLAHLSSDCNSADAVDAEFSELRQNANYQIETVLSGQGSTLAAV</sequence>
<dbReference type="InterPro" id="IPR036866">
    <property type="entry name" value="RibonucZ/Hydroxyglut_hydro"/>
</dbReference>
<dbReference type="PANTHER" id="PTHR47619:SF1">
    <property type="entry name" value="EXODEOXYRIBONUCLEASE WALJ"/>
    <property type="match status" value="1"/>
</dbReference>
<dbReference type="Gene3D" id="3.60.15.10">
    <property type="entry name" value="Ribonuclease Z/Hydroxyacylglutathione hydrolase-like"/>
    <property type="match status" value="1"/>
</dbReference>
<evidence type="ECO:0000259" key="1">
    <source>
        <dbReference type="SMART" id="SM00849"/>
    </source>
</evidence>
<dbReference type="Pfam" id="PF12706">
    <property type="entry name" value="Lactamase_B_2"/>
    <property type="match status" value="1"/>
</dbReference>
<keyword evidence="3" id="KW-1185">Reference proteome</keyword>
<dbReference type="GO" id="GO:0016787">
    <property type="term" value="F:hydrolase activity"/>
    <property type="evidence" value="ECO:0007669"/>
    <property type="project" value="UniProtKB-KW"/>
</dbReference>
<evidence type="ECO:0000313" key="2">
    <source>
        <dbReference type="EMBL" id="MBC2605003.1"/>
    </source>
</evidence>
<keyword evidence="2" id="KW-0378">Hydrolase</keyword>
<dbReference type="EMBL" id="JACHVC010000005">
    <property type="protein sequence ID" value="MBC2605003.1"/>
    <property type="molecule type" value="Genomic_DNA"/>
</dbReference>
<accession>A0A7X1B3J7</accession>
<dbReference type="SMART" id="SM00849">
    <property type="entry name" value="Lactamase_B"/>
    <property type="match status" value="1"/>
</dbReference>
<dbReference type="Proteomes" id="UP000526501">
    <property type="component" value="Unassembled WGS sequence"/>
</dbReference>
<proteinExistence type="predicted"/>
<reference evidence="2 3" key="1">
    <citation type="submission" date="2020-07" db="EMBL/GenBank/DDBJ databases">
        <authorList>
            <person name="Feng X."/>
        </authorList>
    </citation>
    <scope>NUCLEOTIDE SEQUENCE [LARGE SCALE GENOMIC DNA]</scope>
    <source>
        <strain evidence="2 3">JCM23202</strain>
    </source>
</reference>
<gene>
    <name evidence="2" type="ORF">H5P27_03000</name>
</gene>
<comment type="caution">
    <text evidence="2">The sequence shown here is derived from an EMBL/GenBank/DDBJ whole genome shotgun (WGS) entry which is preliminary data.</text>
</comment>
<dbReference type="InterPro" id="IPR052533">
    <property type="entry name" value="WalJ/YycJ-like"/>
</dbReference>
<evidence type="ECO:0000313" key="3">
    <source>
        <dbReference type="Proteomes" id="UP000526501"/>
    </source>
</evidence>
<dbReference type="InterPro" id="IPR001279">
    <property type="entry name" value="Metallo-B-lactamas"/>
</dbReference>
<dbReference type="AlphaFoldDB" id="A0A7X1B3J7"/>
<organism evidence="2 3">
    <name type="scientific">Pelagicoccus albus</name>
    <dbReference type="NCBI Taxonomy" id="415222"/>
    <lineage>
        <taxon>Bacteria</taxon>
        <taxon>Pseudomonadati</taxon>
        <taxon>Verrucomicrobiota</taxon>
        <taxon>Opitutia</taxon>
        <taxon>Puniceicoccales</taxon>
        <taxon>Pelagicoccaceae</taxon>
        <taxon>Pelagicoccus</taxon>
    </lineage>
</organism>
<feature type="domain" description="Metallo-beta-lactamase" evidence="1">
    <location>
        <begin position="11"/>
        <end position="173"/>
    </location>
</feature>
<name>A0A7X1B3J7_9BACT</name>
<dbReference type="PANTHER" id="PTHR47619">
    <property type="entry name" value="METALLO-HYDROLASE YYCJ-RELATED"/>
    <property type="match status" value="1"/>
</dbReference>
<dbReference type="SUPFAM" id="SSF56281">
    <property type="entry name" value="Metallo-hydrolase/oxidoreductase"/>
    <property type="match status" value="1"/>
</dbReference>
<protein>
    <submittedName>
        <fullName evidence="2">MBL fold metallo-hydrolase</fullName>
    </submittedName>
</protein>